<evidence type="ECO:0000313" key="3">
    <source>
        <dbReference type="Proteomes" id="UP001206925"/>
    </source>
</evidence>
<comment type="caution">
    <text evidence="2">The sequence shown here is derived from an EMBL/GenBank/DDBJ whole genome shotgun (WGS) entry which is preliminary data.</text>
</comment>
<accession>A0AAD5BUY9</accession>
<sequence length="142" mass="15910">SNGELISRQINRGAFDLLCNRNNSQPAMLFFVYVLNRIYSVMPPRKRKSTSNNDCDQASSNDGATRGCQTAGQAMKIEETSKSSKKIALESSRPFRKKKATVSTTNFFYDQDKPKKVSSDADNSVVAATRDRKIPSYYEHGK</sequence>
<name>A0AAD5BUY9_AMBAR</name>
<feature type="region of interest" description="Disordered" evidence="1">
    <location>
        <begin position="43"/>
        <end position="95"/>
    </location>
</feature>
<proteinExistence type="predicted"/>
<gene>
    <name evidence="2" type="ORF">M8C21_004411</name>
</gene>
<evidence type="ECO:0000256" key="1">
    <source>
        <dbReference type="SAM" id="MobiDB-lite"/>
    </source>
</evidence>
<feature type="compositionally biased region" description="Polar residues" evidence="1">
    <location>
        <begin position="50"/>
        <end position="72"/>
    </location>
</feature>
<feature type="non-terminal residue" evidence="2">
    <location>
        <position position="1"/>
    </location>
</feature>
<dbReference type="AlphaFoldDB" id="A0AAD5BUY9"/>
<dbReference type="Proteomes" id="UP001206925">
    <property type="component" value="Unassembled WGS sequence"/>
</dbReference>
<protein>
    <submittedName>
        <fullName evidence="2">Uncharacterized protein</fullName>
    </submittedName>
</protein>
<organism evidence="2 3">
    <name type="scientific">Ambrosia artemisiifolia</name>
    <name type="common">Common ragweed</name>
    <dbReference type="NCBI Taxonomy" id="4212"/>
    <lineage>
        <taxon>Eukaryota</taxon>
        <taxon>Viridiplantae</taxon>
        <taxon>Streptophyta</taxon>
        <taxon>Embryophyta</taxon>
        <taxon>Tracheophyta</taxon>
        <taxon>Spermatophyta</taxon>
        <taxon>Magnoliopsida</taxon>
        <taxon>eudicotyledons</taxon>
        <taxon>Gunneridae</taxon>
        <taxon>Pentapetalae</taxon>
        <taxon>asterids</taxon>
        <taxon>campanulids</taxon>
        <taxon>Asterales</taxon>
        <taxon>Asteraceae</taxon>
        <taxon>Asteroideae</taxon>
        <taxon>Heliantheae alliance</taxon>
        <taxon>Heliantheae</taxon>
        <taxon>Ambrosia</taxon>
    </lineage>
</organism>
<keyword evidence="3" id="KW-1185">Reference proteome</keyword>
<dbReference type="EMBL" id="JAMZMK010010841">
    <property type="protein sequence ID" value="KAI7730111.1"/>
    <property type="molecule type" value="Genomic_DNA"/>
</dbReference>
<evidence type="ECO:0000313" key="2">
    <source>
        <dbReference type="EMBL" id="KAI7730111.1"/>
    </source>
</evidence>
<reference evidence="2" key="1">
    <citation type="submission" date="2022-06" db="EMBL/GenBank/DDBJ databases">
        <title>Uncovering the hologenomic basis of an extraordinary plant invasion.</title>
        <authorList>
            <person name="Bieker V.C."/>
            <person name="Martin M.D."/>
            <person name="Gilbert T."/>
            <person name="Hodgins K."/>
            <person name="Battlay P."/>
            <person name="Petersen B."/>
            <person name="Wilson J."/>
        </authorList>
    </citation>
    <scope>NUCLEOTIDE SEQUENCE</scope>
    <source>
        <strain evidence="2">AA19_3_7</strain>
        <tissue evidence="2">Leaf</tissue>
    </source>
</reference>